<proteinExistence type="predicted"/>
<dbReference type="Proteomes" id="UP001056120">
    <property type="component" value="Linkage Group LG26"/>
</dbReference>
<protein>
    <submittedName>
        <fullName evidence="1">Uncharacterized protein</fullName>
    </submittedName>
</protein>
<reference evidence="2" key="1">
    <citation type="journal article" date="2022" name="Mol. Ecol. Resour.">
        <title>The genomes of chicory, endive, great burdock and yacon provide insights into Asteraceae palaeo-polyploidization history and plant inulin production.</title>
        <authorList>
            <person name="Fan W."/>
            <person name="Wang S."/>
            <person name="Wang H."/>
            <person name="Wang A."/>
            <person name="Jiang F."/>
            <person name="Liu H."/>
            <person name="Zhao H."/>
            <person name="Xu D."/>
            <person name="Zhang Y."/>
        </authorList>
    </citation>
    <scope>NUCLEOTIDE SEQUENCE [LARGE SCALE GENOMIC DNA]</scope>
    <source>
        <strain evidence="2">cv. Yunnan</strain>
    </source>
</reference>
<evidence type="ECO:0000313" key="1">
    <source>
        <dbReference type="EMBL" id="KAI3694919.1"/>
    </source>
</evidence>
<name>A0ACB8ZAA7_9ASTR</name>
<gene>
    <name evidence="1" type="ORF">L1987_77903</name>
</gene>
<keyword evidence="2" id="KW-1185">Reference proteome</keyword>
<organism evidence="1 2">
    <name type="scientific">Smallanthus sonchifolius</name>
    <dbReference type="NCBI Taxonomy" id="185202"/>
    <lineage>
        <taxon>Eukaryota</taxon>
        <taxon>Viridiplantae</taxon>
        <taxon>Streptophyta</taxon>
        <taxon>Embryophyta</taxon>
        <taxon>Tracheophyta</taxon>
        <taxon>Spermatophyta</taxon>
        <taxon>Magnoliopsida</taxon>
        <taxon>eudicotyledons</taxon>
        <taxon>Gunneridae</taxon>
        <taxon>Pentapetalae</taxon>
        <taxon>asterids</taxon>
        <taxon>campanulids</taxon>
        <taxon>Asterales</taxon>
        <taxon>Asteraceae</taxon>
        <taxon>Asteroideae</taxon>
        <taxon>Heliantheae alliance</taxon>
        <taxon>Millerieae</taxon>
        <taxon>Smallanthus</taxon>
    </lineage>
</organism>
<dbReference type="EMBL" id="CM042043">
    <property type="protein sequence ID" value="KAI3694919.1"/>
    <property type="molecule type" value="Genomic_DNA"/>
</dbReference>
<evidence type="ECO:0000313" key="2">
    <source>
        <dbReference type="Proteomes" id="UP001056120"/>
    </source>
</evidence>
<accession>A0ACB8ZAA7</accession>
<comment type="caution">
    <text evidence="1">The sequence shown here is derived from an EMBL/GenBank/DDBJ whole genome shotgun (WGS) entry which is preliminary data.</text>
</comment>
<sequence>MLYHYYSSKLFDLFPSTRQPIKQPIPYTGKPVKQPIPSTRKPPTPTLKTTSTIPTTVDDSHYQRKVTPRWKF</sequence>
<reference evidence="1 2" key="2">
    <citation type="journal article" date="2022" name="Mol. Ecol. Resour.">
        <title>The genomes of chicory, endive, great burdock and yacon provide insights into Asteraceae paleo-polyploidization history and plant inulin production.</title>
        <authorList>
            <person name="Fan W."/>
            <person name="Wang S."/>
            <person name="Wang H."/>
            <person name="Wang A."/>
            <person name="Jiang F."/>
            <person name="Liu H."/>
            <person name="Zhao H."/>
            <person name="Xu D."/>
            <person name="Zhang Y."/>
        </authorList>
    </citation>
    <scope>NUCLEOTIDE SEQUENCE [LARGE SCALE GENOMIC DNA]</scope>
    <source>
        <strain evidence="2">cv. Yunnan</strain>
        <tissue evidence="1">Leaves</tissue>
    </source>
</reference>